<dbReference type="GeneID" id="27315232"/>
<dbReference type="InParanoid" id="A0A0D1YK15"/>
<name>A0A0D1YK15_9PEZI</name>
<dbReference type="VEuPathDB" id="FungiDB:PV09_07259"/>
<reference evidence="1 2" key="1">
    <citation type="submission" date="2015-01" db="EMBL/GenBank/DDBJ databases">
        <title>The Genome Sequence of Ochroconis gallopava CBS43764.</title>
        <authorList>
            <consortium name="The Broad Institute Genomics Platform"/>
            <person name="Cuomo C."/>
            <person name="de Hoog S."/>
            <person name="Gorbushina A."/>
            <person name="Stielow B."/>
            <person name="Teixiera M."/>
            <person name="Abouelleil A."/>
            <person name="Chapman S.B."/>
            <person name="Priest M."/>
            <person name="Young S.K."/>
            <person name="Wortman J."/>
            <person name="Nusbaum C."/>
            <person name="Birren B."/>
        </authorList>
    </citation>
    <scope>NUCLEOTIDE SEQUENCE [LARGE SCALE GENOMIC DNA]</scope>
    <source>
        <strain evidence="1 2">CBS 43764</strain>
    </source>
</reference>
<protein>
    <submittedName>
        <fullName evidence="1">Uncharacterized protein</fullName>
    </submittedName>
</protein>
<dbReference type="EMBL" id="KN847556">
    <property type="protein sequence ID" value="KIW01212.1"/>
    <property type="molecule type" value="Genomic_DNA"/>
</dbReference>
<evidence type="ECO:0000313" key="1">
    <source>
        <dbReference type="EMBL" id="KIW01212.1"/>
    </source>
</evidence>
<dbReference type="AlphaFoldDB" id="A0A0D1YK15"/>
<sequence>MFAPHAPLSSGGRSHFSFEMVEKPEQDVQQLATARAANVETHVQNTVHHPSAVFNTIDQVKGHVARSARENATKAHDRRVPTNEAAAKSPVAVYQFAHHLQVPATSYRVDPASALNSLQQASSNSKDQQIYQWLLGFHREDEVVFSTADQAIPVALNTRRHGQTPDDQRVRDAGEESYTYDLLREIGAWV</sequence>
<evidence type="ECO:0000313" key="2">
    <source>
        <dbReference type="Proteomes" id="UP000053259"/>
    </source>
</evidence>
<dbReference type="HOGENOM" id="CLU_1429025_0_0_1"/>
<keyword evidence="2" id="KW-1185">Reference proteome</keyword>
<proteinExistence type="predicted"/>
<accession>A0A0D1YK15</accession>
<dbReference type="RefSeq" id="XP_016211081.1">
    <property type="nucleotide sequence ID" value="XM_016361005.1"/>
</dbReference>
<dbReference type="Proteomes" id="UP000053259">
    <property type="component" value="Unassembled WGS sequence"/>
</dbReference>
<organism evidence="1 2">
    <name type="scientific">Verruconis gallopava</name>
    <dbReference type="NCBI Taxonomy" id="253628"/>
    <lineage>
        <taxon>Eukaryota</taxon>
        <taxon>Fungi</taxon>
        <taxon>Dikarya</taxon>
        <taxon>Ascomycota</taxon>
        <taxon>Pezizomycotina</taxon>
        <taxon>Dothideomycetes</taxon>
        <taxon>Pleosporomycetidae</taxon>
        <taxon>Venturiales</taxon>
        <taxon>Sympoventuriaceae</taxon>
        <taxon>Verruconis</taxon>
    </lineage>
</organism>
<gene>
    <name evidence="1" type="ORF">PV09_07259</name>
</gene>